<feature type="region of interest" description="Disordered" evidence="1">
    <location>
        <begin position="243"/>
        <end position="311"/>
    </location>
</feature>
<gene>
    <name evidence="2" type="ORF">FOZ63_033270</name>
</gene>
<evidence type="ECO:0000313" key="2">
    <source>
        <dbReference type="EMBL" id="KAF4682400.1"/>
    </source>
</evidence>
<reference evidence="2 3" key="1">
    <citation type="submission" date="2020-04" db="EMBL/GenBank/DDBJ databases">
        <title>Perkinsus olseni comparative genomics.</title>
        <authorList>
            <person name="Bogema D.R."/>
        </authorList>
    </citation>
    <scope>NUCLEOTIDE SEQUENCE [LARGE SCALE GENOMIC DNA]</scope>
    <source>
        <strain evidence="2 3">ATCC PRA-207</strain>
    </source>
</reference>
<comment type="caution">
    <text evidence="2">The sequence shown here is derived from an EMBL/GenBank/DDBJ whole genome shotgun (WGS) entry which is preliminary data.</text>
</comment>
<dbReference type="Proteomes" id="UP000553632">
    <property type="component" value="Unassembled WGS sequence"/>
</dbReference>
<name>A0A7J6NG06_PEROL</name>
<keyword evidence="3" id="KW-1185">Reference proteome</keyword>
<dbReference type="EMBL" id="JABANO010040791">
    <property type="protein sequence ID" value="KAF4682400.1"/>
    <property type="molecule type" value="Genomic_DNA"/>
</dbReference>
<dbReference type="AlphaFoldDB" id="A0A7J6NG06"/>
<sequence length="433" mass="48161">MSRDTECSVELNRLNPYLAFSFQYRLSSHSDGTSAIAPSSDATGISCGCRFLREKSREKPWVPPPPGYYKNDRPGVGALPKVELKLGPINELQRQNFSLALGDYKEESHIKKLLGAYNVRLQRADGSWDGSYAVKRCARFYFPRRDNELAMAYTVYGIPTLTPVNPTSSLHLCPLGDQRWVLYLCAKRNHNHLLDWLFCPVVLDTAIEAAGGSEALKEVVDSHLAESEMEASGRLEMETASQGPLLGRGHEGSQQDLSKSPDQAEGTKKRPFPESKNAGVIGRKRAVPGRKTTSRDVPPPQRGRESGHRSNAKYYEGQFHVEGKDGVETVVVVVAIKDPHVQLSLQADSRGAHVNLKPLPLVPVSSHCWRLEMESLHENREVIENTIDAIKDLTGVDNLGFNDFRLCYTTQKLSLHLGTAPPLVVALDERRRE</sequence>
<proteinExistence type="predicted"/>
<protein>
    <submittedName>
        <fullName evidence="2">Uncharacterized protein</fullName>
    </submittedName>
</protein>
<evidence type="ECO:0000256" key="1">
    <source>
        <dbReference type="SAM" id="MobiDB-lite"/>
    </source>
</evidence>
<evidence type="ECO:0000313" key="3">
    <source>
        <dbReference type="Proteomes" id="UP000553632"/>
    </source>
</evidence>
<accession>A0A7J6NG06</accession>
<organism evidence="2 3">
    <name type="scientific">Perkinsus olseni</name>
    <name type="common">Perkinsus atlanticus</name>
    <dbReference type="NCBI Taxonomy" id="32597"/>
    <lineage>
        <taxon>Eukaryota</taxon>
        <taxon>Sar</taxon>
        <taxon>Alveolata</taxon>
        <taxon>Perkinsozoa</taxon>
        <taxon>Perkinsea</taxon>
        <taxon>Perkinsida</taxon>
        <taxon>Perkinsidae</taxon>
        <taxon>Perkinsus</taxon>
    </lineage>
</organism>